<dbReference type="GO" id="GO:0046872">
    <property type="term" value="F:metal ion binding"/>
    <property type="evidence" value="ECO:0007669"/>
    <property type="project" value="UniProtKB-KW"/>
</dbReference>
<evidence type="ECO:0000256" key="5">
    <source>
        <dbReference type="ARBA" id="ARBA00022989"/>
    </source>
</evidence>
<feature type="transmembrane region" description="Helical" evidence="9">
    <location>
        <begin position="382"/>
        <end position="404"/>
    </location>
</feature>
<dbReference type="SUPFAM" id="SSF161070">
    <property type="entry name" value="SNF-like"/>
    <property type="match status" value="1"/>
</dbReference>
<keyword evidence="6 9" id="KW-0472">Membrane</keyword>
<proteinExistence type="predicted"/>
<feature type="transmembrane region" description="Helical" evidence="9">
    <location>
        <begin position="282"/>
        <end position="303"/>
    </location>
</feature>
<dbReference type="PANTHER" id="PTHR11616:SF326">
    <property type="entry name" value="SODIUM-DEPENDENT TRANSPORTER SNF-5"/>
    <property type="match status" value="1"/>
</dbReference>
<evidence type="ECO:0000256" key="4">
    <source>
        <dbReference type="ARBA" id="ARBA00022847"/>
    </source>
</evidence>
<dbReference type="InterPro" id="IPR000175">
    <property type="entry name" value="Na/ntran_symport"/>
</dbReference>
<evidence type="ECO:0000256" key="2">
    <source>
        <dbReference type="ARBA" id="ARBA00022448"/>
    </source>
</evidence>
<feature type="transmembrane region" description="Helical" evidence="9">
    <location>
        <begin position="103"/>
        <end position="122"/>
    </location>
</feature>
<feature type="transmembrane region" description="Helical" evidence="9">
    <location>
        <begin position="544"/>
        <end position="566"/>
    </location>
</feature>
<dbReference type="OrthoDB" id="5856612at2759"/>
<evidence type="ECO:0000256" key="6">
    <source>
        <dbReference type="ARBA" id="ARBA00023136"/>
    </source>
</evidence>
<dbReference type="Proteomes" id="UP000025227">
    <property type="component" value="Unplaced"/>
</dbReference>
<dbReference type="PANTHER" id="PTHR11616">
    <property type="entry name" value="SODIUM/CHLORIDE DEPENDENT TRANSPORTER"/>
    <property type="match status" value="1"/>
</dbReference>
<evidence type="ECO:0000256" key="7">
    <source>
        <dbReference type="PIRSR" id="PIRSR600175-1"/>
    </source>
</evidence>
<feature type="binding site" evidence="7">
    <location>
        <position position="292"/>
    </location>
    <ligand>
        <name>Na(+)</name>
        <dbReference type="ChEBI" id="CHEBI:29101"/>
        <label>1</label>
    </ligand>
</feature>
<evidence type="ECO:0000256" key="8">
    <source>
        <dbReference type="PIRSR" id="PIRSR600175-2"/>
    </source>
</evidence>
<feature type="transmembrane region" description="Helical" evidence="9">
    <location>
        <begin position="315"/>
        <end position="342"/>
    </location>
</feature>
<accession>A0A7I4YC65</accession>
<dbReference type="PROSITE" id="PS50267">
    <property type="entry name" value="NA_NEUROTRAN_SYMP_3"/>
    <property type="match status" value="1"/>
</dbReference>
<name>A0A7I4YC65_HAECO</name>
<feature type="binding site" evidence="7">
    <location>
        <position position="324"/>
    </location>
    <ligand>
        <name>Na(+)</name>
        <dbReference type="ChEBI" id="CHEBI:29101"/>
        <label>1</label>
    </ligand>
</feature>
<feature type="transmembrane region" description="Helical" evidence="9">
    <location>
        <begin position="504"/>
        <end position="524"/>
    </location>
</feature>
<feature type="binding site" evidence="7">
    <location>
        <position position="41"/>
    </location>
    <ligand>
        <name>Na(+)</name>
        <dbReference type="ChEBI" id="CHEBI:29101"/>
        <label>1</label>
    </ligand>
</feature>
<protein>
    <submittedName>
        <fullName evidence="11">Sodium:neurotransmitter symporter domain containing protein</fullName>
    </submittedName>
</protein>
<dbReference type="Pfam" id="PF00209">
    <property type="entry name" value="SNF"/>
    <property type="match status" value="1"/>
</dbReference>
<feature type="transmembrane region" description="Helical" evidence="9">
    <location>
        <begin position="416"/>
        <end position="436"/>
    </location>
</feature>
<dbReference type="GO" id="GO:0043005">
    <property type="term" value="C:neuron projection"/>
    <property type="evidence" value="ECO:0007669"/>
    <property type="project" value="TreeGrafter"/>
</dbReference>
<keyword evidence="8" id="KW-1015">Disulfide bond</keyword>
<feature type="transmembrane region" description="Helical" evidence="9">
    <location>
        <begin position="210"/>
        <end position="228"/>
    </location>
</feature>
<keyword evidence="5 9" id="KW-1133">Transmembrane helix</keyword>
<sequence>MMQAKLEKERTFEAANQYRTRSSGSLGTWMTTIVDTFMMLGLMLSTDSLWVFPLQALKHGGFFFLVIYFFASLSIVLPLLHLEIFVSQLCQAGIVRSMELHGMGYAGVGIGVVVLTIMRHHVGLHRGYHYLANIFKLYEDPEAVVSCKSQFKKNETFCVSIYEDRMCQTDSRGRYYINGSCEEEPSFPDIVLTASDSYATYLLNLNTQKIDLHIVMLQLLVLYFLCFIGLRLLRLLIAFIYVVTMFFYGTAVFNFPYRKTQEVISLVGAYSNPKVLFQVETYAAALRLAISSAGLCVCGLFCASSFRKRNGNSYMITWIAFWCNYMSCFMSVFAVVVVLSLLREASPGSLISFSVNKQGLAFSAATIPEFFITTHSVFTTVLLIYFGGSYMINWSYSFAAFFVIHSLLRDHVLSKSYFVHTVILLVYCTCSCFYYIVFTWQFSHGIHSLEEEAVKFSINLYIFLMILIFVYIYGTHELEIDMVSLLGEHDGFWSWFSVAKTIPAYNYCFFVILILQVIDCHAMSTWMQFPWWLEKNSVEKSAYGYGNLLASTIIFMPSVIPLIYLVRKAVKLKKDEKFSKLFEIAREHPAFLRISAETILGPVAGGTAQLYHMDRKKSLLL</sequence>
<dbReference type="InterPro" id="IPR037272">
    <property type="entry name" value="SNS_sf"/>
</dbReference>
<dbReference type="GO" id="GO:0005886">
    <property type="term" value="C:plasma membrane"/>
    <property type="evidence" value="ECO:0007669"/>
    <property type="project" value="TreeGrafter"/>
</dbReference>
<evidence type="ECO:0000313" key="11">
    <source>
        <dbReference type="WBParaSite" id="HCON_00076750-00001"/>
    </source>
</evidence>
<organism evidence="10 11">
    <name type="scientific">Haemonchus contortus</name>
    <name type="common">Barber pole worm</name>
    <dbReference type="NCBI Taxonomy" id="6289"/>
    <lineage>
        <taxon>Eukaryota</taxon>
        <taxon>Metazoa</taxon>
        <taxon>Ecdysozoa</taxon>
        <taxon>Nematoda</taxon>
        <taxon>Chromadorea</taxon>
        <taxon>Rhabditida</taxon>
        <taxon>Rhabditina</taxon>
        <taxon>Rhabditomorpha</taxon>
        <taxon>Strongyloidea</taxon>
        <taxon>Trichostrongylidae</taxon>
        <taxon>Haemonchus</taxon>
    </lineage>
</organism>
<dbReference type="AlphaFoldDB" id="A0A7I4YC65"/>
<keyword evidence="10" id="KW-1185">Reference proteome</keyword>
<dbReference type="GO" id="GO:0005332">
    <property type="term" value="F:gamma-aminobutyric acid:sodium:chloride symporter activity"/>
    <property type="evidence" value="ECO:0007669"/>
    <property type="project" value="TreeGrafter"/>
</dbReference>
<feature type="transmembrane region" description="Helical" evidence="9">
    <location>
        <begin position="235"/>
        <end position="257"/>
    </location>
</feature>
<keyword evidence="2" id="KW-0813">Transport</keyword>
<keyword evidence="4" id="KW-0769">Symport</keyword>
<evidence type="ECO:0000256" key="9">
    <source>
        <dbReference type="SAM" id="Phobius"/>
    </source>
</evidence>
<reference evidence="11" key="1">
    <citation type="submission" date="2020-12" db="UniProtKB">
        <authorList>
            <consortium name="WormBaseParasite"/>
        </authorList>
    </citation>
    <scope>IDENTIFICATION</scope>
    <source>
        <strain evidence="11">MHco3</strain>
    </source>
</reference>
<evidence type="ECO:0000256" key="3">
    <source>
        <dbReference type="ARBA" id="ARBA00022692"/>
    </source>
</evidence>
<evidence type="ECO:0000256" key="1">
    <source>
        <dbReference type="ARBA" id="ARBA00004141"/>
    </source>
</evidence>
<comment type="subcellular location">
    <subcellularLocation>
        <location evidence="1">Membrane</location>
        <topology evidence="1">Multi-pass membrane protein</topology>
    </subcellularLocation>
</comment>
<feature type="disulfide bond" evidence="8">
    <location>
        <begin position="147"/>
        <end position="158"/>
    </location>
</feature>
<feature type="transmembrane region" description="Helical" evidence="9">
    <location>
        <begin position="62"/>
        <end position="82"/>
    </location>
</feature>
<dbReference type="WBParaSite" id="HCON_00076750-00001">
    <property type="protein sequence ID" value="HCON_00076750-00001"/>
    <property type="gene ID" value="HCON_00076750"/>
</dbReference>
<feature type="transmembrane region" description="Helical" evidence="9">
    <location>
        <begin position="26"/>
        <end position="50"/>
    </location>
</feature>
<keyword evidence="7" id="KW-0479">Metal-binding</keyword>
<feature type="transmembrane region" description="Helical" evidence="9">
    <location>
        <begin position="456"/>
        <end position="474"/>
    </location>
</feature>
<evidence type="ECO:0000313" key="10">
    <source>
        <dbReference type="Proteomes" id="UP000025227"/>
    </source>
</evidence>
<keyword evidence="3 9" id="KW-0812">Transmembrane</keyword>
<keyword evidence="7" id="KW-0915">Sodium</keyword>